<feature type="active site" description="Phosphocysteine intermediate; for EIIB activity" evidence="15">
    <location>
        <position position="443"/>
    </location>
</feature>
<feature type="transmembrane region" description="Helical" evidence="16">
    <location>
        <begin position="376"/>
        <end position="398"/>
    </location>
</feature>
<evidence type="ECO:0000256" key="3">
    <source>
        <dbReference type="ARBA" id="ARBA00021468"/>
    </source>
</evidence>
<dbReference type="PATRIC" id="fig|345073.21.peg.2056"/>
<keyword evidence="8" id="KW-0598">Phosphotransferase system</keyword>
<dbReference type="GO" id="GO:0005886">
    <property type="term" value="C:plasma membrane"/>
    <property type="evidence" value="ECO:0007669"/>
    <property type="project" value="UniProtKB-SubCell"/>
</dbReference>
<keyword evidence="9 16" id="KW-0812">Transmembrane</keyword>
<dbReference type="GO" id="GO:0090564">
    <property type="term" value="F:protein-phosphocysteine-glucose phosphotransferase system transporter activity"/>
    <property type="evidence" value="ECO:0007669"/>
    <property type="project" value="TreeGrafter"/>
</dbReference>
<dbReference type="InterPro" id="IPR018113">
    <property type="entry name" value="PTrfase_EIIB_Cys"/>
</dbReference>
<dbReference type="GO" id="GO:0008982">
    <property type="term" value="F:protein-N(PI)-phosphohistidine-sugar phosphotransferase activity"/>
    <property type="evidence" value="ECO:0007669"/>
    <property type="project" value="InterPro"/>
</dbReference>
<evidence type="ECO:0000256" key="6">
    <source>
        <dbReference type="ARBA" id="ARBA00022597"/>
    </source>
</evidence>
<comment type="catalytic activity">
    <reaction evidence="14">
        <text>N(pros)-phospho-L-histidyl-[protein] + D-glucose(out) = D-glucose 6-phosphate(in) + L-histidyl-[protein]</text>
        <dbReference type="Rhea" id="RHEA:33367"/>
        <dbReference type="Rhea" id="RHEA-COMP:9745"/>
        <dbReference type="Rhea" id="RHEA-COMP:9746"/>
        <dbReference type="ChEBI" id="CHEBI:4167"/>
        <dbReference type="ChEBI" id="CHEBI:29979"/>
        <dbReference type="ChEBI" id="CHEBI:61548"/>
        <dbReference type="ChEBI" id="CHEBI:64837"/>
        <dbReference type="EC" id="2.7.1.199"/>
    </reaction>
</comment>
<dbReference type="InterPro" id="IPR050429">
    <property type="entry name" value="PTS_Glucose_EIICBA"/>
</dbReference>
<dbReference type="KEGG" id="vcr:VC395_2128"/>
<evidence type="ECO:0000256" key="1">
    <source>
        <dbReference type="ARBA" id="ARBA00004651"/>
    </source>
</evidence>
<comment type="subcellular location">
    <subcellularLocation>
        <location evidence="1">Cell membrane</location>
        <topology evidence="1">Multi-pass membrane protein</topology>
    </subcellularLocation>
</comment>
<feature type="transmembrane region" description="Helical" evidence="16">
    <location>
        <begin position="101"/>
        <end position="121"/>
    </location>
</feature>
<dbReference type="KEGG" id="vco:VC0395_A1599"/>
<proteinExistence type="predicted"/>
<dbReference type="Pfam" id="PF00367">
    <property type="entry name" value="PTS_EIIB"/>
    <property type="match status" value="1"/>
</dbReference>
<keyword evidence="10" id="KW-0418">Kinase</keyword>
<evidence type="ECO:0000256" key="2">
    <source>
        <dbReference type="ARBA" id="ARBA00011910"/>
    </source>
</evidence>
<dbReference type="NCBIfam" id="TIGR02002">
    <property type="entry name" value="PTS-II-BC-glcB"/>
    <property type="match status" value="1"/>
</dbReference>
<evidence type="ECO:0000256" key="9">
    <source>
        <dbReference type="ARBA" id="ARBA00022692"/>
    </source>
</evidence>
<dbReference type="EC" id="2.7.1.199" evidence="2"/>
<dbReference type="InterPro" id="IPR013013">
    <property type="entry name" value="PTS_EIIC_1"/>
</dbReference>
<dbReference type="PROSITE" id="PS01035">
    <property type="entry name" value="PTS_EIIB_TYPE_1_CYS"/>
    <property type="match status" value="1"/>
</dbReference>
<feature type="transmembrane region" description="Helical" evidence="16">
    <location>
        <begin position="324"/>
        <end position="347"/>
    </location>
</feature>
<accession>A0A0H3AL47</accession>
<dbReference type="AlphaFoldDB" id="A0A0H3AL47"/>
<dbReference type="GO" id="GO:0016301">
    <property type="term" value="F:kinase activity"/>
    <property type="evidence" value="ECO:0007669"/>
    <property type="project" value="UniProtKB-KW"/>
</dbReference>
<evidence type="ECO:0000256" key="8">
    <source>
        <dbReference type="ARBA" id="ARBA00022683"/>
    </source>
</evidence>
<evidence type="ECO:0000256" key="12">
    <source>
        <dbReference type="ARBA" id="ARBA00023136"/>
    </source>
</evidence>
<dbReference type="eggNOG" id="COG1264">
    <property type="taxonomic scope" value="Bacteria"/>
</dbReference>
<evidence type="ECO:0000256" key="4">
    <source>
        <dbReference type="ARBA" id="ARBA00022448"/>
    </source>
</evidence>
<dbReference type="SMR" id="A0A0H3AL47"/>
<evidence type="ECO:0000256" key="5">
    <source>
        <dbReference type="ARBA" id="ARBA00022475"/>
    </source>
</evidence>
<keyword evidence="7" id="KW-0808">Transferase</keyword>
<feature type="domain" description="PTS EIIC type-1" evidence="18">
    <location>
        <begin position="27"/>
        <end position="410"/>
    </location>
</feature>
<evidence type="ECO:0000313" key="19">
    <source>
        <dbReference type="EMBL" id="ABQ22042.1"/>
    </source>
</evidence>
<evidence type="ECO:0000256" key="10">
    <source>
        <dbReference type="ARBA" id="ARBA00022777"/>
    </source>
</evidence>
<name>A0A0H3AL47_VIBC3</name>
<dbReference type="eggNOG" id="COG1263">
    <property type="taxonomic scope" value="Bacteria"/>
</dbReference>
<dbReference type="InterPro" id="IPR003352">
    <property type="entry name" value="PTS_EIIC"/>
</dbReference>
<dbReference type="PROSITE" id="PS51098">
    <property type="entry name" value="PTS_EIIB_TYPE_1"/>
    <property type="match status" value="1"/>
</dbReference>
<dbReference type="CDD" id="cd00212">
    <property type="entry name" value="PTS_IIB_glc"/>
    <property type="match status" value="1"/>
</dbReference>
<keyword evidence="11 16" id="KW-1133">Transmembrane helix</keyword>
<dbReference type="PANTHER" id="PTHR30009:SF20">
    <property type="entry name" value="PTS SYSTEM GLUCOSE-SPECIFIC EIICB COMPONENT-RELATED"/>
    <property type="match status" value="1"/>
</dbReference>
<dbReference type="FunFam" id="3.30.1360.60:FF:000001">
    <property type="entry name" value="PTS system glucose-specific IIBC component PtsG"/>
    <property type="match status" value="1"/>
</dbReference>
<keyword evidence="12 16" id="KW-0472">Membrane</keyword>
<reference evidence="19 20" key="1">
    <citation type="submission" date="2007-03" db="EMBL/GenBank/DDBJ databases">
        <authorList>
            <person name="Heidelberg J."/>
        </authorList>
    </citation>
    <scope>NUCLEOTIDE SEQUENCE [LARGE SCALE GENOMIC DNA]</scope>
    <source>
        <strain evidence="20">ATCC 39541 / Classical Ogawa 395 / O395</strain>
    </source>
</reference>
<feature type="transmembrane region" description="Helical" evidence="16">
    <location>
        <begin position="167"/>
        <end position="187"/>
    </location>
</feature>
<evidence type="ECO:0000256" key="14">
    <source>
        <dbReference type="ARBA" id="ARBA00047336"/>
    </source>
</evidence>
<keyword evidence="6" id="KW-0762">Sugar transport</keyword>
<evidence type="ECO:0000256" key="13">
    <source>
        <dbReference type="ARBA" id="ARBA00032303"/>
    </source>
</evidence>
<evidence type="ECO:0000256" key="16">
    <source>
        <dbReference type="SAM" id="Phobius"/>
    </source>
</evidence>
<dbReference type="InterPro" id="IPR011299">
    <property type="entry name" value="PTS_IIBC_glc"/>
</dbReference>
<dbReference type="InterPro" id="IPR036878">
    <property type="entry name" value="Glu_permease_IIB"/>
</dbReference>
<dbReference type="GO" id="GO:0055056">
    <property type="term" value="F:D-glucose transmembrane transporter activity"/>
    <property type="evidence" value="ECO:0007669"/>
    <property type="project" value="InterPro"/>
</dbReference>
<feature type="domain" description="PTS EIIB type-1" evidence="17">
    <location>
        <begin position="421"/>
        <end position="500"/>
    </location>
</feature>
<dbReference type="EMBL" id="CP000627">
    <property type="protein sequence ID" value="ABQ22042.1"/>
    <property type="molecule type" value="Genomic_DNA"/>
</dbReference>
<protein>
    <recommendedName>
        <fullName evidence="3">PTS system glucose-specific EIICB component</fullName>
        <ecNumber evidence="2">2.7.1.199</ecNumber>
    </recommendedName>
    <alternativeName>
        <fullName evidence="13">EIICB-Glc</fullName>
    </alternativeName>
</protein>
<dbReference type="Pfam" id="PF02378">
    <property type="entry name" value="PTS_EIIC"/>
    <property type="match status" value="1"/>
</dbReference>
<feature type="transmembrane region" description="Helical" evidence="16">
    <location>
        <begin position="128"/>
        <end position="147"/>
    </location>
</feature>
<gene>
    <name evidence="19" type="primary">ptsG</name>
    <name evidence="19" type="ordered locus">VC0395_A1599</name>
</gene>
<dbReference type="GO" id="GO:0009401">
    <property type="term" value="P:phosphoenolpyruvate-dependent sugar phosphotransferase system"/>
    <property type="evidence" value="ECO:0007669"/>
    <property type="project" value="UniProtKB-KW"/>
</dbReference>
<dbReference type="PROSITE" id="PS51103">
    <property type="entry name" value="PTS_EIIC_TYPE_1"/>
    <property type="match status" value="1"/>
</dbReference>
<organism evidence="19 20">
    <name type="scientific">Vibrio cholerae serotype O1 (strain ATCC 39541 / Classical Ogawa 395 / O395)</name>
    <dbReference type="NCBI Taxonomy" id="345073"/>
    <lineage>
        <taxon>Bacteria</taxon>
        <taxon>Pseudomonadati</taxon>
        <taxon>Pseudomonadota</taxon>
        <taxon>Gammaproteobacteria</taxon>
        <taxon>Vibrionales</taxon>
        <taxon>Vibrionaceae</taxon>
        <taxon>Vibrio</taxon>
    </lineage>
</organism>
<dbReference type="Proteomes" id="UP000000249">
    <property type="component" value="Chromosome 1"/>
</dbReference>
<feature type="transmembrane region" description="Helical" evidence="16">
    <location>
        <begin position="75"/>
        <end position="95"/>
    </location>
</feature>
<keyword evidence="5" id="KW-1003">Cell membrane</keyword>
<dbReference type="OrthoDB" id="7571469at2"/>
<dbReference type="InterPro" id="IPR001996">
    <property type="entry name" value="PTS_IIB_1"/>
</dbReference>
<evidence type="ECO:0000313" key="20">
    <source>
        <dbReference type="Proteomes" id="UP000000249"/>
    </source>
</evidence>
<evidence type="ECO:0000259" key="18">
    <source>
        <dbReference type="PROSITE" id="PS51103"/>
    </source>
</evidence>
<sequence>MLTFRLRGYAVSPSNSNNLIRSINMFKNAFANLQKVGKALMLPVSVLPVAGILLGVGAANFSWLPEVVSHLMEQAGGSVFGQMPLLFAVGVALGFTNNDGVSGLSAIVGYGIMVATLKVMATVMGVSGIDTGVLGGILAGGVAAWSFNRFYKIQLPEYLGFFAGKRAVPIITGFISIALGVVLSFIWPPIGSAIATFSDWAANQDPVTAFGIYGIVERSLIPFGLHHIWNVPFFYQAGTCVNGAGETVNGIMTCFLTADDASRAAGNGFGQLAGGYLFKMFGLPAAAFAIAHCAKPENRAKVMGIMASAALTSFLTGITEPIEFAFLFVAPVLYAIHAVLAGLAYVLTNALGVVHGHTFSNGFIDFVVQSPRADNMLLLVGLGIGYAVLYYVVFTFVIRALNLKTPGREDESADKSASSGNELAGDLVAAFGGKANITNLDACITRLRVSVADTALVDQDKLKKLGAAGVVMVSGGVQAIFGTKSDNLKTEMDEWIRNNG</sequence>
<feature type="transmembrane region" description="Helical" evidence="16">
    <location>
        <begin position="40"/>
        <end position="63"/>
    </location>
</feature>
<keyword evidence="4" id="KW-0813">Transport</keyword>
<evidence type="ECO:0000259" key="17">
    <source>
        <dbReference type="PROSITE" id="PS51098"/>
    </source>
</evidence>
<evidence type="ECO:0000256" key="7">
    <source>
        <dbReference type="ARBA" id="ARBA00022679"/>
    </source>
</evidence>
<dbReference type="SUPFAM" id="SSF55604">
    <property type="entry name" value="Glucose permease domain IIB"/>
    <property type="match status" value="1"/>
</dbReference>
<dbReference type="Gene3D" id="3.30.1360.60">
    <property type="entry name" value="Glucose permease domain IIB"/>
    <property type="match status" value="1"/>
</dbReference>
<dbReference type="NCBIfam" id="TIGR00826">
    <property type="entry name" value="EIIB_glc"/>
    <property type="match status" value="1"/>
</dbReference>
<evidence type="ECO:0000256" key="11">
    <source>
        <dbReference type="ARBA" id="ARBA00022989"/>
    </source>
</evidence>
<dbReference type="PANTHER" id="PTHR30009">
    <property type="entry name" value="CYTOCHROME C-TYPE SYNTHESIS PROTEIN AND PTS TRANSMEMBRANE COMPONENT"/>
    <property type="match status" value="1"/>
</dbReference>
<dbReference type="GO" id="GO:1904659">
    <property type="term" value="P:D-glucose transmembrane transport"/>
    <property type="evidence" value="ECO:0007669"/>
    <property type="project" value="InterPro"/>
</dbReference>
<dbReference type="NCBIfam" id="NF008301">
    <property type="entry name" value="PRK11089.1"/>
    <property type="match status" value="1"/>
</dbReference>
<evidence type="ECO:0000256" key="15">
    <source>
        <dbReference type="PROSITE-ProRule" id="PRU00421"/>
    </source>
</evidence>